<accession>A0A0C6P604</accession>
<feature type="compositionally biased region" description="Basic and acidic residues" evidence="1">
    <location>
        <begin position="190"/>
        <end position="203"/>
    </location>
</feature>
<evidence type="ECO:0000256" key="1">
    <source>
        <dbReference type="SAM" id="MobiDB-lite"/>
    </source>
</evidence>
<dbReference type="KEGG" id="bbh:BN112_1680"/>
<sequence length="231" mass="25408">MKIRYLGAGARLTVAGLALSSLAACASAQSESRPVVQQVEEKQAAAAPVEPPAPAPAARPASTVSELQGLIQARQVSELRTTYNGSYGASLLYKPDELTYYVALFQQKDFWRVLKTKSVNQAESTYRAFASKTAELAEVDIQRIRLQAEYAHAEKQLGARNAELTALQADQALRQQQEQQVAVRQAQSRQEADSLSEQRQEVRSQLRAMQRQIDALQAEQARVAAPARRGK</sequence>
<dbReference type="RefSeq" id="WP_003810189.1">
    <property type="nucleotide sequence ID" value="NC_019382.1"/>
</dbReference>
<dbReference type="PROSITE" id="PS51257">
    <property type="entry name" value="PROKAR_LIPOPROTEIN"/>
    <property type="match status" value="1"/>
</dbReference>
<proteinExistence type="predicted"/>
<evidence type="ECO:0000313" key="4">
    <source>
        <dbReference type="Proteomes" id="UP000007564"/>
    </source>
</evidence>
<feature type="region of interest" description="Disordered" evidence="1">
    <location>
        <begin position="36"/>
        <end position="61"/>
    </location>
</feature>
<dbReference type="OrthoDB" id="5952682at2"/>
<feature type="chain" id="PRO_5002200483" evidence="2">
    <location>
        <begin position="24"/>
        <end position="231"/>
    </location>
</feature>
<dbReference type="Proteomes" id="UP000007564">
    <property type="component" value="Chromosome"/>
</dbReference>
<feature type="signal peptide" evidence="2">
    <location>
        <begin position="1"/>
        <end position="23"/>
    </location>
</feature>
<gene>
    <name evidence="3" type="ORF">BN112_1680</name>
</gene>
<reference evidence="3 4" key="1">
    <citation type="journal article" date="2012" name="BMC Genomics">
        <title>Comparative genomics of the classical Bordetella subspecies: the evolution and exchange of virulence-associated diversity amongst closely related pathogens.</title>
        <authorList>
            <person name="Park J."/>
            <person name="Zhang Y."/>
            <person name="Buboltz A.M."/>
            <person name="Zhang X."/>
            <person name="Schuster S.C."/>
            <person name="Ahuja U."/>
            <person name="Liu M."/>
            <person name="Miller J.F."/>
            <person name="Sebaihia M."/>
            <person name="Bentley S.D."/>
            <person name="Parkhill J."/>
            <person name="Harvill E.T."/>
        </authorList>
    </citation>
    <scope>NUCLEOTIDE SEQUENCE [LARGE SCALE GENOMIC DNA]</scope>
    <source>
        <strain evidence="3 4">253</strain>
    </source>
</reference>
<organism evidence="3 4">
    <name type="scientific">Bordetella bronchiseptica 253</name>
    <dbReference type="NCBI Taxonomy" id="568707"/>
    <lineage>
        <taxon>Bacteria</taxon>
        <taxon>Pseudomonadati</taxon>
        <taxon>Pseudomonadota</taxon>
        <taxon>Betaproteobacteria</taxon>
        <taxon>Burkholderiales</taxon>
        <taxon>Alcaligenaceae</taxon>
        <taxon>Bordetella</taxon>
    </lineage>
</organism>
<dbReference type="Pfam" id="PF11180">
    <property type="entry name" value="DUF2968"/>
    <property type="match status" value="1"/>
</dbReference>
<dbReference type="EMBL" id="HE965806">
    <property type="protein sequence ID" value="CCJ53597.1"/>
    <property type="molecule type" value="Genomic_DNA"/>
</dbReference>
<dbReference type="AlphaFoldDB" id="A0A0C6P604"/>
<name>A0A0C6P604_BORBO</name>
<keyword evidence="3" id="KW-0449">Lipoprotein</keyword>
<protein>
    <submittedName>
        <fullName evidence="3">Putative lipoprotein</fullName>
    </submittedName>
</protein>
<dbReference type="GeneID" id="69601770"/>
<evidence type="ECO:0000256" key="2">
    <source>
        <dbReference type="SAM" id="SignalP"/>
    </source>
</evidence>
<evidence type="ECO:0000313" key="3">
    <source>
        <dbReference type="EMBL" id="CCJ53597.1"/>
    </source>
</evidence>
<feature type="compositionally biased region" description="Low complexity" evidence="1">
    <location>
        <begin position="36"/>
        <end position="48"/>
    </location>
</feature>
<feature type="region of interest" description="Disordered" evidence="1">
    <location>
        <begin position="184"/>
        <end position="203"/>
    </location>
</feature>
<keyword evidence="2" id="KW-0732">Signal</keyword>
<dbReference type="InterPro" id="IPR021350">
    <property type="entry name" value="DUF2968"/>
</dbReference>
<dbReference type="HOGENOM" id="CLU_064077_4_0_4"/>